<dbReference type="InterPro" id="IPR001394">
    <property type="entry name" value="Peptidase_C19_UCH"/>
</dbReference>
<comment type="similarity">
    <text evidence="1 6">Belongs to the peptidase C19 family.</text>
</comment>
<feature type="compositionally biased region" description="Polar residues" evidence="8">
    <location>
        <begin position="293"/>
        <end position="314"/>
    </location>
</feature>
<comment type="function">
    <text evidence="6">Recognizes and hydrolyzes the peptide bond at the C-terminal Gly of ubiquitin. Involved in the processing of poly-ubiquitin precursors as well as that of ubiquitinated proteins.</text>
</comment>
<evidence type="ECO:0000259" key="10">
    <source>
        <dbReference type="PROSITE" id="PS50235"/>
    </source>
</evidence>
<evidence type="ECO:0000256" key="5">
    <source>
        <dbReference type="PROSITE-ProRule" id="PRU00134"/>
    </source>
</evidence>
<keyword evidence="6" id="KW-0378">Hydrolase</keyword>
<evidence type="ECO:0000313" key="12">
    <source>
        <dbReference type="EMBL" id="CAK9263403.1"/>
    </source>
</evidence>
<feature type="domain" description="MYND-type" evidence="11">
    <location>
        <begin position="249"/>
        <end position="286"/>
    </location>
</feature>
<evidence type="ECO:0000313" key="13">
    <source>
        <dbReference type="Proteomes" id="UP001497444"/>
    </source>
</evidence>
<evidence type="ECO:0000256" key="1">
    <source>
        <dbReference type="ARBA" id="ARBA00009085"/>
    </source>
</evidence>
<dbReference type="Pfam" id="PF00443">
    <property type="entry name" value="UCH"/>
    <property type="match status" value="1"/>
</dbReference>
<dbReference type="Gene3D" id="3.90.70.10">
    <property type="entry name" value="Cysteine proteinases"/>
    <property type="match status" value="1"/>
</dbReference>
<dbReference type="Pfam" id="PF01753">
    <property type="entry name" value="zf-MYND"/>
    <property type="match status" value="1"/>
</dbReference>
<dbReference type="InterPro" id="IPR050164">
    <property type="entry name" value="Peptidase_C19"/>
</dbReference>
<protein>
    <recommendedName>
        <fullName evidence="6">Ubiquitin carboxyl-terminal hydrolase</fullName>
        <ecNumber evidence="6">3.4.19.12</ecNumber>
    </recommendedName>
</protein>
<dbReference type="PROSITE" id="PS01360">
    <property type="entry name" value="ZF_MYND_1"/>
    <property type="match status" value="1"/>
</dbReference>
<feature type="coiled-coil region" evidence="7">
    <location>
        <begin position="111"/>
        <end position="195"/>
    </location>
</feature>
<evidence type="ECO:0000256" key="2">
    <source>
        <dbReference type="ARBA" id="ARBA00022723"/>
    </source>
</evidence>
<feature type="compositionally biased region" description="Basic and acidic residues" evidence="8">
    <location>
        <begin position="217"/>
        <end position="238"/>
    </location>
</feature>
<dbReference type="SUPFAM" id="SSF54001">
    <property type="entry name" value="Cysteine proteinases"/>
    <property type="match status" value="1"/>
</dbReference>
<evidence type="ECO:0000256" key="8">
    <source>
        <dbReference type="SAM" id="MobiDB-lite"/>
    </source>
</evidence>
<keyword evidence="7" id="KW-0175">Coiled coil</keyword>
<keyword evidence="3 5" id="KW-0863">Zinc-finger</keyword>
<organism evidence="12 13">
    <name type="scientific">Sphagnum jensenii</name>
    <dbReference type="NCBI Taxonomy" id="128206"/>
    <lineage>
        <taxon>Eukaryota</taxon>
        <taxon>Viridiplantae</taxon>
        <taxon>Streptophyta</taxon>
        <taxon>Embryophyta</taxon>
        <taxon>Bryophyta</taxon>
        <taxon>Sphagnophytina</taxon>
        <taxon>Sphagnopsida</taxon>
        <taxon>Sphagnales</taxon>
        <taxon>Sphagnaceae</taxon>
        <taxon>Sphagnum</taxon>
    </lineage>
</organism>
<dbReference type="InterPro" id="IPR002893">
    <property type="entry name" value="Znf_MYND"/>
</dbReference>
<keyword evidence="2" id="KW-0479">Metal-binding</keyword>
<feature type="transmembrane region" description="Helical" evidence="9">
    <location>
        <begin position="12"/>
        <end position="30"/>
    </location>
</feature>
<keyword evidence="13" id="KW-1185">Reference proteome</keyword>
<proteinExistence type="inferred from homology"/>
<feature type="region of interest" description="Disordered" evidence="8">
    <location>
        <begin position="60"/>
        <end position="87"/>
    </location>
</feature>
<evidence type="ECO:0000256" key="4">
    <source>
        <dbReference type="ARBA" id="ARBA00022833"/>
    </source>
</evidence>
<keyword evidence="9" id="KW-0812">Transmembrane</keyword>
<dbReference type="PANTHER" id="PTHR24006:SF677">
    <property type="entry name" value="UBIQUITIN CARBOXYL-TERMINAL HYDROLASE 19"/>
    <property type="match status" value="1"/>
</dbReference>
<keyword evidence="4" id="KW-0862">Zinc</keyword>
<dbReference type="InterPro" id="IPR038765">
    <property type="entry name" value="Papain-like_cys_pep_sf"/>
</dbReference>
<gene>
    <name evidence="12" type="ORF">CSSPJE1EN1_LOCUS8881</name>
</gene>
<feature type="region of interest" description="Disordered" evidence="8">
    <location>
        <begin position="756"/>
        <end position="820"/>
    </location>
</feature>
<evidence type="ECO:0000256" key="3">
    <source>
        <dbReference type="ARBA" id="ARBA00022771"/>
    </source>
</evidence>
<feature type="region of interest" description="Disordered" evidence="8">
    <location>
        <begin position="292"/>
        <end position="317"/>
    </location>
</feature>
<keyword evidence="9" id="KW-0472">Membrane</keyword>
<dbReference type="Proteomes" id="UP001497444">
    <property type="component" value="Chromosome 15"/>
</dbReference>
<name>A0ABP0W9B2_9BRYO</name>
<dbReference type="CDD" id="cd02661">
    <property type="entry name" value="Peptidase_C19E"/>
    <property type="match status" value="1"/>
</dbReference>
<reference evidence="12" key="1">
    <citation type="submission" date="2024-02" db="EMBL/GenBank/DDBJ databases">
        <authorList>
            <consortium name="ELIXIR-Norway"/>
            <consortium name="Elixir Norway"/>
        </authorList>
    </citation>
    <scope>NUCLEOTIDE SEQUENCE</scope>
</reference>
<dbReference type="SUPFAM" id="SSF144232">
    <property type="entry name" value="HIT/MYND zinc finger-like"/>
    <property type="match status" value="1"/>
</dbReference>
<comment type="catalytic activity">
    <reaction evidence="6">
        <text>Thiol-dependent hydrolysis of ester, thioester, amide, peptide and isopeptide bonds formed by the C-terminal Gly of ubiquitin (a 76-residue protein attached to proteins as an intracellular targeting signal).</text>
        <dbReference type="EC" id="3.4.19.12"/>
    </reaction>
</comment>
<dbReference type="InterPro" id="IPR018200">
    <property type="entry name" value="USP_CS"/>
</dbReference>
<feature type="domain" description="USP" evidence="10">
    <location>
        <begin position="392"/>
        <end position="697"/>
    </location>
</feature>
<feature type="compositionally biased region" description="Basic and acidic residues" evidence="8">
    <location>
        <begin position="60"/>
        <end position="76"/>
    </location>
</feature>
<feature type="compositionally biased region" description="Low complexity" evidence="8">
    <location>
        <begin position="803"/>
        <end position="815"/>
    </location>
</feature>
<feature type="compositionally biased region" description="Gly residues" evidence="8">
    <location>
        <begin position="758"/>
        <end position="772"/>
    </location>
</feature>
<dbReference type="PROSITE" id="PS50235">
    <property type="entry name" value="USP_3"/>
    <property type="match status" value="1"/>
</dbReference>
<keyword evidence="6" id="KW-0833">Ubl conjugation pathway</keyword>
<sequence>MQEWEDHSSGIPAVLLAFLLVLAVSVMRFLRSRKSNKAREEEFRRLQRVAIEEQARAEAEWEEESKRLKQSDISRAEHRRRGARGAAVAAGVGGESDYWKQTESEAKLREDAELEAVNRRKQAELEAANRKWAGEESHIRKQAELEIEHRKQAENEAADRMRQAEEEEAAKSWKMAEEEAAYLQQQQQKAELETVPQNKQEVEAEPRIQTEELANHTKSVDKAQHQQREVPRAVEPKKKQQMGVGRYSCIVCGKSTKRRCKQCKRVHYCSTECQRQHWFAVHKFECHGLETDSPGSLDTDSRTFSEVPSPGSSRSENHKVFADFTDTSNVNEVGPPAQVLSNSDGPTLMQQNLPSSTVISDGQQRAKPKKVLFPYDEFMDLFDWDMLKDPPCGLINCGNSCFANVVLQSLYHIRPLTAFFFEGGHGKSCMKRDWCFMCELQKHVQKARGNQIPFSPINILSRIRKIGSHLGYGRQEDAHEFMRFSIDLMQMICVDEVVGEKSLDDSIQETTLIHHIFGGRLQSQVKCIQCLYESNRYEPMMDLLVDIQGNVKSLEDALAQFTDTELLDGANKYKCDRCNSYVKAQKRLTVHEAPNILTVALKRSQGGKFGKLNKLVAFPEALNLVPYMSGKGDKPPLYHLFAVVVHVGILASDSGHYICYVKNSLGIWYKVDDRKVKEVELHEVTSQRAYMLFYSRAYVRPAPVTEDGGFTVQQSHESSKGTVRFERQRSSLYSLRASPEAFDLVRSLPHDADSNGWHGLGNGIQHNGGPGSGFDEQNYVDGDSLSLSSGDNQPMSTENGIMPSGSDSDRSLSPSEHLASGIRPRVNSNKLISTPQNSTVVFQQSLSGRLEHSYSFELSHQPSDVMDENQQPWSGHVVKKRLFKGPPTIWAFLKAFAESPLTSLSFRKLFLATTCSFIGLLTR</sequence>
<keyword evidence="9" id="KW-1133">Transmembrane helix</keyword>
<dbReference type="PROSITE" id="PS50865">
    <property type="entry name" value="ZF_MYND_2"/>
    <property type="match status" value="1"/>
</dbReference>
<evidence type="ECO:0000256" key="7">
    <source>
        <dbReference type="SAM" id="Coils"/>
    </source>
</evidence>
<dbReference type="PROSITE" id="PS00973">
    <property type="entry name" value="USP_2"/>
    <property type="match status" value="1"/>
</dbReference>
<accession>A0ABP0W9B2</accession>
<feature type="compositionally biased region" description="Low complexity" evidence="8">
    <location>
        <begin position="781"/>
        <end position="791"/>
    </location>
</feature>
<evidence type="ECO:0000259" key="11">
    <source>
        <dbReference type="PROSITE" id="PS50865"/>
    </source>
</evidence>
<keyword evidence="6" id="KW-0788">Thiol protease</keyword>
<dbReference type="Gene3D" id="6.10.140.2220">
    <property type="match status" value="1"/>
</dbReference>
<dbReference type="PANTHER" id="PTHR24006">
    <property type="entry name" value="UBIQUITIN CARBOXYL-TERMINAL HYDROLASE"/>
    <property type="match status" value="1"/>
</dbReference>
<feature type="region of interest" description="Disordered" evidence="8">
    <location>
        <begin position="217"/>
        <end position="239"/>
    </location>
</feature>
<dbReference type="PROSITE" id="PS00972">
    <property type="entry name" value="USP_1"/>
    <property type="match status" value="1"/>
</dbReference>
<dbReference type="InterPro" id="IPR028889">
    <property type="entry name" value="USP"/>
</dbReference>
<evidence type="ECO:0000256" key="6">
    <source>
        <dbReference type="RuleBase" id="RU366025"/>
    </source>
</evidence>
<evidence type="ECO:0000256" key="9">
    <source>
        <dbReference type="SAM" id="Phobius"/>
    </source>
</evidence>
<dbReference type="EMBL" id="OZ020110">
    <property type="protein sequence ID" value="CAK9263403.1"/>
    <property type="molecule type" value="Genomic_DNA"/>
</dbReference>
<keyword evidence="6" id="KW-0645">Protease</keyword>
<dbReference type="EC" id="3.4.19.12" evidence="6"/>